<keyword evidence="2" id="KW-1185">Reference proteome</keyword>
<evidence type="ECO:0000313" key="2">
    <source>
        <dbReference type="Proteomes" id="UP000299102"/>
    </source>
</evidence>
<dbReference type="AlphaFoldDB" id="A0A4C1SXF1"/>
<dbReference type="Proteomes" id="UP000299102">
    <property type="component" value="Unassembled WGS sequence"/>
</dbReference>
<gene>
    <name evidence="1" type="ORF">EVAR_5138_1</name>
</gene>
<accession>A0A4C1SXF1</accession>
<evidence type="ECO:0000313" key="1">
    <source>
        <dbReference type="EMBL" id="GBP05848.1"/>
    </source>
</evidence>
<comment type="caution">
    <text evidence="1">The sequence shown here is derived from an EMBL/GenBank/DDBJ whole genome shotgun (WGS) entry which is preliminary data.</text>
</comment>
<organism evidence="1 2">
    <name type="scientific">Eumeta variegata</name>
    <name type="common">Bagworm moth</name>
    <name type="synonym">Eumeta japonica</name>
    <dbReference type="NCBI Taxonomy" id="151549"/>
    <lineage>
        <taxon>Eukaryota</taxon>
        <taxon>Metazoa</taxon>
        <taxon>Ecdysozoa</taxon>
        <taxon>Arthropoda</taxon>
        <taxon>Hexapoda</taxon>
        <taxon>Insecta</taxon>
        <taxon>Pterygota</taxon>
        <taxon>Neoptera</taxon>
        <taxon>Endopterygota</taxon>
        <taxon>Lepidoptera</taxon>
        <taxon>Glossata</taxon>
        <taxon>Ditrysia</taxon>
        <taxon>Tineoidea</taxon>
        <taxon>Psychidae</taxon>
        <taxon>Oiketicinae</taxon>
        <taxon>Eumeta</taxon>
    </lineage>
</organism>
<name>A0A4C1SXF1_EUMVA</name>
<proteinExistence type="predicted"/>
<reference evidence="1 2" key="1">
    <citation type="journal article" date="2019" name="Commun. Biol.">
        <title>The bagworm genome reveals a unique fibroin gene that provides high tensile strength.</title>
        <authorList>
            <person name="Kono N."/>
            <person name="Nakamura H."/>
            <person name="Ohtoshi R."/>
            <person name="Tomita M."/>
            <person name="Numata K."/>
            <person name="Arakawa K."/>
        </authorList>
    </citation>
    <scope>NUCLEOTIDE SEQUENCE [LARGE SCALE GENOMIC DNA]</scope>
</reference>
<sequence length="83" mass="9148">MQHCRVIGNARSLFSKYVALDIAAFYKNAPSKSRAAFRGCSRCFDRSAQWSKREERGCVHVSVAQARDLLSDSGAGGRPRDIG</sequence>
<dbReference type="EMBL" id="BGZK01000019">
    <property type="protein sequence ID" value="GBP05848.1"/>
    <property type="molecule type" value="Genomic_DNA"/>
</dbReference>
<protein>
    <submittedName>
        <fullName evidence="1">Uncharacterized protein</fullName>
    </submittedName>
</protein>